<keyword evidence="3" id="KW-0378">Hydrolase</keyword>
<dbReference type="SMART" id="SM00491">
    <property type="entry name" value="HELICc2"/>
    <property type="match status" value="1"/>
</dbReference>
<dbReference type="InterPro" id="IPR027417">
    <property type="entry name" value="P-loop_NTPase"/>
</dbReference>
<keyword evidence="2" id="KW-0547">Nucleotide-binding</keyword>
<dbReference type="GO" id="GO:0005524">
    <property type="term" value="F:ATP binding"/>
    <property type="evidence" value="ECO:0007669"/>
    <property type="project" value="UniProtKB-KW"/>
</dbReference>
<dbReference type="InterPro" id="IPR014001">
    <property type="entry name" value="Helicase_ATP-bd"/>
</dbReference>
<dbReference type="EC" id="5.6.2.3" evidence="6"/>
<dbReference type="PROSITE" id="PS51192">
    <property type="entry name" value="HELICASE_ATP_BIND_1"/>
    <property type="match status" value="1"/>
</dbReference>
<dbReference type="SMART" id="SM00487">
    <property type="entry name" value="DEXDc"/>
    <property type="match status" value="1"/>
</dbReference>
<dbReference type="InterPro" id="IPR045028">
    <property type="entry name" value="DinG/Rad3-like"/>
</dbReference>
<dbReference type="GO" id="GO:0003676">
    <property type="term" value="F:nucleic acid binding"/>
    <property type="evidence" value="ECO:0007669"/>
    <property type="project" value="InterPro"/>
</dbReference>
<evidence type="ECO:0000256" key="2">
    <source>
        <dbReference type="ARBA" id="ARBA00022741"/>
    </source>
</evidence>
<dbReference type="InterPro" id="IPR011545">
    <property type="entry name" value="DEAD/DEAH_box_helicase_dom"/>
</dbReference>
<comment type="similarity">
    <text evidence="5">Belongs to the helicase family. DinG subfamily.</text>
</comment>
<feature type="domain" description="Helicase ATP-binding" evidence="8">
    <location>
        <begin position="45"/>
        <end position="312"/>
    </location>
</feature>
<dbReference type="SUPFAM" id="SSF52540">
    <property type="entry name" value="P-loop containing nucleoside triphosphate hydrolases"/>
    <property type="match status" value="1"/>
</dbReference>
<reference evidence="10 11" key="1">
    <citation type="submission" date="2018-07" db="EMBL/GenBank/DDBJ databases">
        <title>Brachybacteriurn paraconglorneratum KCTC 9916.</title>
        <authorList>
            <person name="Li Y."/>
        </authorList>
    </citation>
    <scope>NUCLEOTIDE SEQUENCE [LARGE SCALE GENOMIC DNA]</scope>
    <source>
        <strain evidence="10 11">KCTC 9916</strain>
    </source>
</reference>
<keyword evidence="10" id="KW-0347">Helicase</keyword>
<dbReference type="InterPro" id="IPR014013">
    <property type="entry name" value="Helic_SF1/SF2_ATP-bd_DinG/Rad3"/>
</dbReference>
<dbReference type="GO" id="GO:0006139">
    <property type="term" value="P:nucleobase-containing compound metabolic process"/>
    <property type="evidence" value="ECO:0007669"/>
    <property type="project" value="InterPro"/>
</dbReference>
<name>A0A3R8QW40_9MICO</name>
<evidence type="ECO:0000256" key="1">
    <source>
        <dbReference type="ARBA" id="ARBA00001966"/>
    </source>
</evidence>
<evidence type="ECO:0000256" key="3">
    <source>
        <dbReference type="ARBA" id="ARBA00022801"/>
    </source>
</evidence>
<dbReference type="Gene3D" id="3.40.50.300">
    <property type="entry name" value="P-loop containing nucleotide triphosphate hydrolases"/>
    <property type="match status" value="2"/>
</dbReference>
<evidence type="ECO:0000256" key="4">
    <source>
        <dbReference type="ARBA" id="ARBA00022840"/>
    </source>
</evidence>
<keyword evidence="11" id="KW-1185">Reference proteome</keyword>
<dbReference type="Pfam" id="PF13307">
    <property type="entry name" value="Helicase_C_2"/>
    <property type="match status" value="1"/>
</dbReference>
<dbReference type="EMBL" id="QOCI01000001">
    <property type="protein sequence ID" value="RRR20122.1"/>
    <property type="molecule type" value="Genomic_DNA"/>
</dbReference>
<evidence type="ECO:0000256" key="7">
    <source>
        <dbReference type="ARBA" id="ARBA00048954"/>
    </source>
</evidence>
<dbReference type="GO" id="GO:0043139">
    <property type="term" value="F:5'-3' DNA helicase activity"/>
    <property type="evidence" value="ECO:0007669"/>
    <property type="project" value="UniProtKB-EC"/>
</dbReference>
<evidence type="ECO:0000256" key="5">
    <source>
        <dbReference type="ARBA" id="ARBA00038058"/>
    </source>
</evidence>
<evidence type="ECO:0000259" key="9">
    <source>
        <dbReference type="PROSITE" id="PS51193"/>
    </source>
</evidence>
<evidence type="ECO:0000256" key="6">
    <source>
        <dbReference type="ARBA" id="ARBA00044969"/>
    </source>
</evidence>
<comment type="caution">
    <text evidence="10">The sequence shown here is derived from an EMBL/GenBank/DDBJ whole genome shotgun (WGS) entry which is preliminary data.</text>
</comment>
<dbReference type="GO" id="GO:0016818">
    <property type="term" value="F:hydrolase activity, acting on acid anhydrides, in phosphorus-containing anhydrides"/>
    <property type="evidence" value="ECO:0007669"/>
    <property type="project" value="InterPro"/>
</dbReference>
<dbReference type="PANTHER" id="PTHR11472:SF34">
    <property type="entry name" value="REGULATOR OF TELOMERE ELONGATION HELICASE 1"/>
    <property type="match status" value="1"/>
</dbReference>
<organism evidence="10 11">
    <name type="scientific">Brachybacterium paraconglomeratum</name>
    <dbReference type="NCBI Taxonomy" id="173362"/>
    <lineage>
        <taxon>Bacteria</taxon>
        <taxon>Bacillati</taxon>
        <taxon>Actinomycetota</taxon>
        <taxon>Actinomycetes</taxon>
        <taxon>Micrococcales</taxon>
        <taxon>Dermabacteraceae</taxon>
        <taxon>Brachybacterium</taxon>
    </lineage>
</organism>
<evidence type="ECO:0000313" key="10">
    <source>
        <dbReference type="EMBL" id="RRR20122.1"/>
    </source>
</evidence>
<dbReference type="Proteomes" id="UP000274327">
    <property type="component" value="Unassembled WGS sequence"/>
</dbReference>
<dbReference type="AlphaFoldDB" id="A0A3R8QW40"/>
<sequence>MTSAPEHPVAPAAADVPLSDLMDAAVSAVGGSPRPGQQTMAEAVDLAMSGGRHLLVQAGTGTGKSLGYLVPAMRHALVTGRPVVISTATIALQTQIVRKDLPRLAEALAPHLPRTPTFALLKGRANYLCKHKIAGGYPVDIEPGALFSEASSDPSRTGGEKLGTQVKRLREWAEETDTGDRDSLEDAVSDRAWRQVSVTGNQCIGTSCPMIQDCFAERSREVAREVDVVVTNHALLAIDSFDRHGIIPEHDVVVFDEAHDLTARVTSAVTEVLNPGMLRGAVRDLRGLGVAATALDDAGEELRAALELAPDGRVLGDLPDQLADAVGHVRVEARTAHSDAKDAGDDSSAGARKTVRANLQEIIDVCERLSDPGEDDVVSVSRGQATGRASLQVAPLSVAAAMRGAILEDRTAVLTSATLALGGRFEPAAGEVGLARRGRVAEDEIPAAEDSGAWAGIDVGSPFDYRRQGILYTARHLPQPGRDGPSPAMLDHLTELVEASRGGALCLFSSRRGAEIAAEHVRARLDLTVAVQGEDSMANLVRTFREDEDASLFGTLTLWQGVDVSGRSLRLVTIDRIPFPRPDDPLMSARQERIAQHGGNGFMAVAGQHAALLLAQGAGRLIRRETDRGMVAVLDPRLSTARYGSFLRESMPPLWPTADPEVALGALRRLAADS</sequence>
<gene>
    <name evidence="10" type="ORF">DS079_01570</name>
</gene>
<feature type="domain" description="Helicase ATP-binding" evidence="9">
    <location>
        <begin position="23"/>
        <end position="312"/>
    </location>
</feature>
<dbReference type="RefSeq" id="WP_126984544.1">
    <property type="nucleotide sequence ID" value="NZ_JALXWX010000104.1"/>
</dbReference>
<protein>
    <recommendedName>
        <fullName evidence="6">DNA 5'-3' helicase</fullName>
        <ecNumber evidence="6">5.6.2.3</ecNumber>
    </recommendedName>
</protein>
<evidence type="ECO:0000259" key="8">
    <source>
        <dbReference type="PROSITE" id="PS51192"/>
    </source>
</evidence>
<dbReference type="PROSITE" id="PS51193">
    <property type="entry name" value="HELICASE_ATP_BIND_2"/>
    <property type="match status" value="1"/>
</dbReference>
<accession>A0A3R8QW40</accession>
<proteinExistence type="inferred from homology"/>
<comment type="catalytic activity">
    <reaction evidence="7">
        <text>ATP + H2O = ADP + phosphate + H(+)</text>
        <dbReference type="Rhea" id="RHEA:13065"/>
        <dbReference type="ChEBI" id="CHEBI:15377"/>
        <dbReference type="ChEBI" id="CHEBI:15378"/>
        <dbReference type="ChEBI" id="CHEBI:30616"/>
        <dbReference type="ChEBI" id="CHEBI:43474"/>
        <dbReference type="ChEBI" id="CHEBI:456216"/>
        <dbReference type="EC" id="5.6.2.3"/>
    </reaction>
</comment>
<keyword evidence="4" id="KW-0067">ATP-binding</keyword>
<evidence type="ECO:0000313" key="11">
    <source>
        <dbReference type="Proteomes" id="UP000274327"/>
    </source>
</evidence>
<dbReference type="InterPro" id="IPR006555">
    <property type="entry name" value="ATP-dep_Helicase_C"/>
</dbReference>
<dbReference type="PANTHER" id="PTHR11472">
    <property type="entry name" value="DNA REPAIR DEAD HELICASE RAD3/XP-D SUBFAMILY MEMBER"/>
    <property type="match status" value="1"/>
</dbReference>
<dbReference type="Pfam" id="PF00270">
    <property type="entry name" value="DEAD"/>
    <property type="match status" value="1"/>
</dbReference>
<dbReference type="GeneID" id="78119721"/>
<comment type="cofactor">
    <cofactor evidence="1">
        <name>[4Fe-4S] cluster</name>
        <dbReference type="ChEBI" id="CHEBI:49883"/>
    </cofactor>
</comment>